<evidence type="ECO:0000256" key="3">
    <source>
        <dbReference type="ARBA" id="ARBA00022729"/>
    </source>
</evidence>
<dbReference type="GO" id="GO:0009289">
    <property type="term" value="C:pilus"/>
    <property type="evidence" value="ECO:0007669"/>
    <property type="project" value="UniProtKB-SubCell"/>
</dbReference>
<comment type="similarity">
    <text evidence="2">Belongs to the fimbrial protein family.</text>
</comment>
<keyword evidence="3" id="KW-0732">Signal</keyword>
<evidence type="ECO:0000313" key="9">
    <source>
        <dbReference type="Proteomes" id="UP000469927"/>
    </source>
</evidence>
<dbReference type="SUPFAM" id="SSF49401">
    <property type="entry name" value="Bacterial adhesins"/>
    <property type="match status" value="1"/>
</dbReference>
<dbReference type="Pfam" id="PF00419">
    <property type="entry name" value="Fimbrial"/>
    <property type="match status" value="1"/>
</dbReference>
<protein>
    <submittedName>
        <fullName evidence="6">Fimbrial protein</fullName>
    </submittedName>
</protein>
<comment type="caution">
    <text evidence="7">The sequence shown here is derived from an EMBL/GenBank/DDBJ whole genome shotgun (WGS) entry which is preliminary data.</text>
</comment>
<evidence type="ECO:0000256" key="1">
    <source>
        <dbReference type="ARBA" id="ARBA00004561"/>
    </source>
</evidence>
<dbReference type="EMBL" id="MSAE01000005">
    <property type="protein sequence ID" value="PUX16984.1"/>
    <property type="molecule type" value="Genomic_DNA"/>
</dbReference>
<evidence type="ECO:0000259" key="5">
    <source>
        <dbReference type="Pfam" id="PF00419"/>
    </source>
</evidence>
<dbReference type="EMBL" id="WAGD01000019">
    <property type="protein sequence ID" value="KAB0882462.1"/>
    <property type="molecule type" value="Genomic_DNA"/>
</dbReference>
<dbReference type="Gene3D" id="2.60.40.1090">
    <property type="entry name" value="Fimbrial-type adhesion domain"/>
    <property type="match status" value="1"/>
</dbReference>
<evidence type="ECO:0000256" key="2">
    <source>
        <dbReference type="ARBA" id="ARBA00006671"/>
    </source>
</evidence>
<dbReference type="Proteomes" id="UP000244378">
    <property type="component" value="Unassembled WGS sequence"/>
</dbReference>
<dbReference type="InterPro" id="IPR036937">
    <property type="entry name" value="Adhesion_dom_fimbrial_sf"/>
</dbReference>
<dbReference type="AlphaFoldDB" id="A0A2T7AXC7"/>
<dbReference type="OrthoDB" id="6566458at2"/>
<evidence type="ECO:0000256" key="4">
    <source>
        <dbReference type="ARBA" id="ARBA00023263"/>
    </source>
</evidence>
<dbReference type="Proteomes" id="UP000469927">
    <property type="component" value="Unassembled WGS sequence"/>
</dbReference>
<comment type="subcellular location">
    <subcellularLocation>
        <location evidence="1">Fimbrium</location>
    </subcellularLocation>
</comment>
<dbReference type="GO" id="GO:0043709">
    <property type="term" value="P:cell adhesion involved in single-species biofilm formation"/>
    <property type="evidence" value="ECO:0007669"/>
    <property type="project" value="TreeGrafter"/>
</dbReference>
<name>A0A2T7AXC7_9ENTR</name>
<dbReference type="PANTHER" id="PTHR33420:SF3">
    <property type="entry name" value="FIMBRIAL SUBUNIT ELFA"/>
    <property type="match status" value="1"/>
</dbReference>
<gene>
    <name evidence="7" type="ORF">AUN14_04520</name>
    <name evidence="6" type="ORF">FZI19_08040</name>
</gene>
<dbReference type="InterPro" id="IPR050263">
    <property type="entry name" value="Bact_Fimbrial_Adh_Pro"/>
</dbReference>
<dbReference type="InterPro" id="IPR008966">
    <property type="entry name" value="Adhesion_dom_sf"/>
</dbReference>
<dbReference type="PANTHER" id="PTHR33420">
    <property type="entry name" value="FIMBRIAL SUBUNIT ELFA-RELATED"/>
    <property type="match status" value="1"/>
</dbReference>
<proteinExistence type="inferred from homology"/>
<keyword evidence="9" id="KW-1185">Reference proteome</keyword>
<organism evidence="7 8">
    <name type="scientific">Cronobacter muytjensii</name>
    <dbReference type="NCBI Taxonomy" id="413501"/>
    <lineage>
        <taxon>Bacteria</taxon>
        <taxon>Pseudomonadati</taxon>
        <taxon>Pseudomonadota</taxon>
        <taxon>Gammaproteobacteria</taxon>
        <taxon>Enterobacterales</taxon>
        <taxon>Enterobacteriaceae</taxon>
        <taxon>Cronobacter</taxon>
    </lineage>
</organism>
<feature type="domain" description="Fimbrial-type adhesion" evidence="5">
    <location>
        <begin position="4"/>
        <end position="145"/>
    </location>
</feature>
<reference evidence="7 8" key="1">
    <citation type="submission" date="2016-12" db="EMBL/GenBank/DDBJ databases">
        <title>Analysis of the Molecular Diversity Among Cronobacter Species Isolated from Filth Flies Using a Pan Genomic DNA Microarray.</title>
        <authorList>
            <person name="Pava-Ripoll M."/>
            <person name="Tall B."/>
            <person name="Farber J."/>
            <person name="Fanning S."/>
            <person name="Lehner A."/>
            <person name="Stephan R."/>
            <person name="Pagotto F."/>
            <person name="Iverson C."/>
            <person name="Ziobro G."/>
            <person name="Miller A."/>
            <person name="Pearson R."/>
            <person name="Yan Q."/>
            <person name="Kim M."/>
            <person name="Jeong S."/>
            <person name="Park J."/>
            <person name="Jun S."/>
            <person name="Choi H."/>
            <person name="Chung T."/>
            <person name="Yoo Y."/>
            <person name="Park E."/>
            <person name="Hwang S."/>
            <person name="Lee B."/>
            <person name="Sathyamoorthy V."/>
            <person name="Carter L."/>
            <person name="Mammel M."/>
            <person name="Jackson S."/>
            <person name="Kothary M."/>
            <person name="Patel I."/>
            <person name="Grim C."/>
            <person name="Gopinath G."/>
            <person name="Gangiredla J."/>
            <person name="Chase H."/>
        </authorList>
    </citation>
    <scope>NUCLEOTIDE SEQUENCE [LARGE SCALE GENOMIC DNA]</scope>
    <source>
        <strain evidence="7 8">MOD1-Md1s</strain>
    </source>
</reference>
<accession>A0A2T7AXC7</accession>
<dbReference type="InterPro" id="IPR000259">
    <property type="entry name" value="Adhesion_dom_fimbrial"/>
</dbReference>
<reference evidence="6 9" key="2">
    <citation type="submission" date="2019-08" db="EMBL/GenBank/DDBJ databases">
        <title>Prevalence, distribution, and phylogeny of type two toxin-antitoxin genes possessed by Cronobacter species where C. sakazakii homologs follow sequence type lineages.</title>
        <authorList>
            <person name="Finkelstein S."/>
            <person name="Negrete F."/>
            <person name="Jang H."/>
            <person name="Gopinath G.R."/>
            <person name="Tall B.D."/>
        </authorList>
    </citation>
    <scope>NUCLEOTIDE SEQUENCE [LARGE SCALE GENOMIC DNA]</scope>
    <source>
        <strain evidence="6 9">MOD1_GK1257</strain>
    </source>
</reference>
<sequence>MHRPFSCTVSLSRPAVDLKTQAIGRIPKVATSPINTTSSVLVVASITGAGCKDYTNIKNYYARTAIQFSGVADSNDSTVLANTASDDTAAKGIAVGLYTIEGVRFKINRNIPLSDGQFPFFIGMVKVNDTPTTGKVQSSLTVSVEHL</sequence>
<evidence type="ECO:0000313" key="6">
    <source>
        <dbReference type="EMBL" id="KAB0882462.1"/>
    </source>
</evidence>
<keyword evidence="4" id="KW-0281">Fimbrium</keyword>
<evidence type="ECO:0000313" key="8">
    <source>
        <dbReference type="Proteomes" id="UP000244378"/>
    </source>
</evidence>
<evidence type="ECO:0000313" key="7">
    <source>
        <dbReference type="EMBL" id="PUX16984.1"/>
    </source>
</evidence>